<dbReference type="PROSITE" id="PS50110">
    <property type="entry name" value="RESPONSE_REGULATORY"/>
    <property type="match status" value="1"/>
</dbReference>
<dbReference type="InterPro" id="IPR001789">
    <property type="entry name" value="Sig_transdc_resp-reg_receiver"/>
</dbReference>
<evidence type="ECO:0000256" key="1">
    <source>
        <dbReference type="ARBA" id="ARBA00022553"/>
    </source>
</evidence>
<gene>
    <name evidence="5" type="ORF">SAMN02746065_11682</name>
</gene>
<organism evidence="5 6">
    <name type="scientific">Desulfocicer vacuolatum DSM 3385</name>
    <dbReference type="NCBI Taxonomy" id="1121400"/>
    <lineage>
        <taxon>Bacteria</taxon>
        <taxon>Pseudomonadati</taxon>
        <taxon>Thermodesulfobacteriota</taxon>
        <taxon>Desulfobacteria</taxon>
        <taxon>Desulfobacterales</taxon>
        <taxon>Desulfobacteraceae</taxon>
        <taxon>Desulfocicer</taxon>
    </lineage>
</organism>
<evidence type="ECO:0000259" key="4">
    <source>
        <dbReference type="PROSITE" id="PS50110"/>
    </source>
</evidence>
<dbReference type="Pfam" id="PF13189">
    <property type="entry name" value="Cytidylate_kin2"/>
    <property type="match status" value="1"/>
</dbReference>
<protein>
    <submittedName>
        <fullName evidence="5">Cytidylate kinase-like family protein</fullName>
    </submittedName>
</protein>
<feature type="domain" description="Response regulatory" evidence="4">
    <location>
        <begin position="282"/>
        <end position="396"/>
    </location>
</feature>
<dbReference type="GO" id="GO:0000160">
    <property type="term" value="P:phosphorelay signal transduction system"/>
    <property type="evidence" value="ECO:0007669"/>
    <property type="project" value="UniProtKB-KW"/>
</dbReference>
<dbReference type="AlphaFoldDB" id="A0A1W2DBM1"/>
<dbReference type="STRING" id="1121400.SAMN02746065_11682"/>
<keyword evidence="5" id="KW-0808">Transferase</keyword>
<dbReference type="InterPro" id="IPR027417">
    <property type="entry name" value="P-loop_NTPase"/>
</dbReference>
<dbReference type="EMBL" id="FWXY01000016">
    <property type="protein sequence ID" value="SMC94674.1"/>
    <property type="molecule type" value="Genomic_DNA"/>
</dbReference>
<keyword evidence="1 3" id="KW-0597">Phosphoprotein</keyword>
<dbReference type="InterPro" id="IPR050595">
    <property type="entry name" value="Bact_response_regulator"/>
</dbReference>
<sequence length="417" mass="46038">MAVISITGALFTHSDQTVIELSSALGYKVLTDEKIMEETALNQGVSLDNIQKVLDSKQIPFNDFTHEKEKIIAGLKKTMAEHVLQGDVIFHGILGHLIPRWATHVLRVLVVTDKETRILNGTSLSGKSEKEITQAVNLADKQAILWVNGLTGKKAWDDSLYDIVAPSDKLSVSDTVALISEHHATLASMSEEFVKKEARDFVLAAQVEVALSTTGGGLKVYANNGEIVVTIDKNVLLLSKFKQKITDLAKKVDGVTSVETKIGKNYYKSDSTYSFEFETPLHVLLVDDEKEFVQTLSQRLQIRQINSNVVYSGEDALETVNRDGAEVMVLDLKMPGIDGFQVLREIKKTKPEIEVIILTGHGTEKDKETCMELGAFAYLQKPADIDLLAETMKKAYEKINRNKELSGGDAGENKSSK</sequence>
<dbReference type="PANTHER" id="PTHR44591">
    <property type="entry name" value="STRESS RESPONSE REGULATOR PROTEIN 1"/>
    <property type="match status" value="1"/>
</dbReference>
<reference evidence="5 6" key="1">
    <citation type="submission" date="2017-04" db="EMBL/GenBank/DDBJ databases">
        <authorList>
            <person name="Afonso C.L."/>
            <person name="Miller P.J."/>
            <person name="Scott M.A."/>
            <person name="Spackman E."/>
            <person name="Goraichik I."/>
            <person name="Dimitrov K.M."/>
            <person name="Suarez D.L."/>
            <person name="Swayne D.E."/>
        </authorList>
    </citation>
    <scope>NUCLEOTIDE SEQUENCE [LARGE SCALE GENOMIC DNA]</scope>
    <source>
        <strain evidence="5 6">DSM 3385</strain>
    </source>
</reference>
<keyword evidence="2" id="KW-0902">Two-component regulatory system</keyword>
<dbReference type="SMART" id="SM00448">
    <property type="entry name" value="REC"/>
    <property type="match status" value="1"/>
</dbReference>
<feature type="modified residue" description="4-aspartylphosphate" evidence="3">
    <location>
        <position position="331"/>
    </location>
</feature>
<dbReference type="Gene3D" id="3.40.50.300">
    <property type="entry name" value="P-loop containing nucleotide triphosphate hydrolases"/>
    <property type="match status" value="1"/>
</dbReference>
<dbReference type="Proteomes" id="UP000192418">
    <property type="component" value="Unassembled WGS sequence"/>
</dbReference>
<dbReference type="Pfam" id="PF00072">
    <property type="entry name" value="Response_reg"/>
    <property type="match status" value="1"/>
</dbReference>
<evidence type="ECO:0000256" key="2">
    <source>
        <dbReference type="ARBA" id="ARBA00023012"/>
    </source>
</evidence>
<dbReference type="InterPro" id="IPR011006">
    <property type="entry name" value="CheY-like_superfamily"/>
</dbReference>
<keyword evidence="5" id="KW-0418">Kinase</keyword>
<keyword evidence="6" id="KW-1185">Reference proteome</keyword>
<evidence type="ECO:0000313" key="5">
    <source>
        <dbReference type="EMBL" id="SMC94674.1"/>
    </source>
</evidence>
<dbReference type="PANTHER" id="PTHR44591:SF14">
    <property type="entry name" value="PROTEIN PILG"/>
    <property type="match status" value="1"/>
</dbReference>
<dbReference type="Gene3D" id="3.40.50.2300">
    <property type="match status" value="1"/>
</dbReference>
<dbReference type="SUPFAM" id="SSF52172">
    <property type="entry name" value="CheY-like"/>
    <property type="match status" value="1"/>
</dbReference>
<dbReference type="GO" id="GO:0016301">
    <property type="term" value="F:kinase activity"/>
    <property type="evidence" value="ECO:0007669"/>
    <property type="project" value="UniProtKB-KW"/>
</dbReference>
<proteinExistence type="predicted"/>
<accession>A0A1W2DBM1</accession>
<evidence type="ECO:0000256" key="3">
    <source>
        <dbReference type="PROSITE-ProRule" id="PRU00169"/>
    </source>
</evidence>
<name>A0A1W2DBM1_9BACT</name>
<dbReference type="RefSeq" id="WP_170923845.1">
    <property type="nucleotide sequence ID" value="NZ_FWXY01000016.1"/>
</dbReference>
<evidence type="ECO:0000313" key="6">
    <source>
        <dbReference type="Proteomes" id="UP000192418"/>
    </source>
</evidence>